<proteinExistence type="predicted"/>
<reference evidence="2 3" key="1">
    <citation type="submission" date="2020-10" db="EMBL/GenBank/DDBJ databases">
        <title>The Coptis chinensis genome and diversification of protoberbering-type alkaloids.</title>
        <authorList>
            <person name="Wang B."/>
            <person name="Shu S."/>
            <person name="Song C."/>
            <person name="Liu Y."/>
        </authorList>
    </citation>
    <scope>NUCLEOTIDE SEQUENCE [LARGE SCALE GENOMIC DNA]</scope>
    <source>
        <strain evidence="2">HL-2020</strain>
        <tissue evidence="2">Leaf</tissue>
    </source>
</reference>
<accession>A0A835LRZ4</accession>
<protein>
    <submittedName>
        <fullName evidence="2">Uncharacterized protein</fullName>
    </submittedName>
</protein>
<name>A0A835LRZ4_9MAGN</name>
<gene>
    <name evidence="2" type="ORF">IFM89_016100</name>
</gene>
<organism evidence="2 3">
    <name type="scientific">Coptis chinensis</name>
    <dbReference type="NCBI Taxonomy" id="261450"/>
    <lineage>
        <taxon>Eukaryota</taxon>
        <taxon>Viridiplantae</taxon>
        <taxon>Streptophyta</taxon>
        <taxon>Embryophyta</taxon>
        <taxon>Tracheophyta</taxon>
        <taxon>Spermatophyta</taxon>
        <taxon>Magnoliopsida</taxon>
        <taxon>Ranunculales</taxon>
        <taxon>Ranunculaceae</taxon>
        <taxon>Coptidoideae</taxon>
        <taxon>Coptis</taxon>
    </lineage>
</organism>
<sequence length="134" mass="15118">MKISVIIEEGRDEEGDLEVERAASPSSPSSTVMDVVPKDEGLIVFFLYRFLAGTDMVYSSLYGEGMDDTIWQDVILRDGGRRQTTKDLLKVSKTHPLFASYIRKLLFTDWTNPPLSIFETIRTELPGMNANHTS</sequence>
<feature type="region of interest" description="Disordered" evidence="1">
    <location>
        <begin position="10"/>
        <end position="31"/>
    </location>
</feature>
<evidence type="ECO:0000256" key="1">
    <source>
        <dbReference type="SAM" id="MobiDB-lite"/>
    </source>
</evidence>
<dbReference type="Proteomes" id="UP000631114">
    <property type="component" value="Unassembled WGS sequence"/>
</dbReference>
<dbReference type="OrthoDB" id="1704073at2759"/>
<dbReference type="AlphaFoldDB" id="A0A835LRZ4"/>
<dbReference type="EMBL" id="JADFTS010000005">
    <property type="protein sequence ID" value="KAF9605335.1"/>
    <property type="molecule type" value="Genomic_DNA"/>
</dbReference>
<keyword evidence="3" id="KW-1185">Reference proteome</keyword>
<evidence type="ECO:0000313" key="2">
    <source>
        <dbReference type="EMBL" id="KAF9605335.1"/>
    </source>
</evidence>
<evidence type="ECO:0000313" key="3">
    <source>
        <dbReference type="Proteomes" id="UP000631114"/>
    </source>
</evidence>
<comment type="caution">
    <text evidence="2">The sequence shown here is derived from an EMBL/GenBank/DDBJ whole genome shotgun (WGS) entry which is preliminary data.</text>
</comment>